<dbReference type="GO" id="GO:0005546">
    <property type="term" value="F:phosphatidylinositol-4,5-bisphosphate binding"/>
    <property type="evidence" value="ECO:0007669"/>
    <property type="project" value="TreeGrafter"/>
</dbReference>
<feature type="domain" description="ENTH" evidence="6">
    <location>
        <begin position="1"/>
        <end position="102"/>
    </location>
</feature>
<dbReference type="Gene3D" id="1.25.40.90">
    <property type="match status" value="1"/>
</dbReference>
<dbReference type="GO" id="GO:0030136">
    <property type="term" value="C:clathrin-coated vesicle"/>
    <property type="evidence" value="ECO:0007669"/>
    <property type="project" value="UniProtKB-SubCell"/>
</dbReference>
<dbReference type="GO" id="GO:0000149">
    <property type="term" value="F:SNARE binding"/>
    <property type="evidence" value="ECO:0007669"/>
    <property type="project" value="TreeGrafter"/>
</dbReference>
<dbReference type="EMBL" id="JABEZW010000012">
    <property type="protein sequence ID" value="MBA0781715.1"/>
    <property type="molecule type" value="Genomic_DNA"/>
</dbReference>
<keyword evidence="4" id="KW-0968">Cytoplasmic vesicle</keyword>
<feature type="region of interest" description="Disordered" evidence="5">
    <location>
        <begin position="246"/>
        <end position="280"/>
    </location>
</feature>
<dbReference type="InterPro" id="IPR008942">
    <property type="entry name" value="ENTH_VHS"/>
</dbReference>
<dbReference type="GO" id="GO:0072583">
    <property type="term" value="P:clathrin-dependent endocytosis"/>
    <property type="evidence" value="ECO:0007669"/>
    <property type="project" value="InterPro"/>
</dbReference>
<dbReference type="PROSITE" id="PS50942">
    <property type="entry name" value="ENTH"/>
    <property type="match status" value="1"/>
</dbReference>
<name>A0A7J9FAW3_9ROSI</name>
<dbReference type="GO" id="GO:0006900">
    <property type="term" value="P:vesicle budding from membrane"/>
    <property type="evidence" value="ECO:0007669"/>
    <property type="project" value="TreeGrafter"/>
</dbReference>
<keyword evidence="3" id="KW-0333">Golgi apparatus</keyword>
<evidence type="ECO:0000256" key="5">
    <source>
        <dbReference type="SAM" id="MobiDB-lite"/>
    </source>
</evidence>
<accession>A0A7J9FAW3</accession>
<dbReference type="GO" id="GO:0005905">
    <property type="term" value="C:clathrin-coated pit"/>
    <property type="evidence" value="ECO:0007669"/>
    <property type="project" value="TreeGrafter"/>
</dbReference>
<dbReference type="Gene3D" id="1.20.58.150">
    <property type="entry name" value="ANTH domain"/>
    <property type="match status" value="1"/>
</dbReference>
<dbReference type="InterPro" id="IPR014712">
    <property type="entry name" value="ANTH_dom_sf"/>
</dbReference>
<evidence type="ECO:0000256" key="1">
    <source>
        <dbReference type="ARBA" id="ARBA00004132"/>
    </source>
</evidence>
<gene>
    <name evidence="7" type="ORF">Gotri_002608</name>
</gene>
<evidence type="ECO:0000259" key="6">
    <source>
        <dbReference type="PROSITE" id="PS50942"/>
    </source>
</evidence>
<dbReference type="PANTHER" id="PTHR22951">
    <property type="entry name" value="CLATHRIN ASSEMBLY PROTEIN"/>
    <property type="match status" value="1"/>
</dbReference>
<comment type="subcellular location">
    <subcellularLocation>
        <location evidence="1">Cytoplasmic vesicle</location>
        <location evidence="1">Clathrin-coated vesicle</location>
    </subcellularLocation>
    <subcellularLocation>
        <location evidence="2">Golgi apparatus</location>
    </subcellularLocation>
</comment>
<evidence type="ECO:0000313" key="7">
    <source>
        <dbReference type="EMBL" id="MBA0781715.1"/>
    </source>
</evidence>
<dbReference type="PANTHER" id="PTHR22951:SF97">
    <property type="entry name" value="ENTH DOMAIN-CONTAINING PROTEIN"/>
    <property type="match status" value="1"/>
</dbReference>
<reference evidence="7 8" key="1">
    <citation type="journal article" date="2019" name="Genome Biol. Evol.">
        <title>Insights into the evolution of the New World diploid cottons (Gossypium, subgenus Houzingenia) based on genome sequencing.</title>
        <authorList>
            <person name="Grover C.E."/>
            <person name="Arick M.A. 2nd"/>
            <person name="Thrash A."/>
            <person name="Conover J.L."/>
            <person name="Sanders W.S."/>
            <person name="Peterson D.G."/>
            <person name="Frelichowski J.E."/>
            <person name="Scheffler J.A."/>
            <person name="Scheffler B.E."/>
            <person name="Wendel J.F."/>
        </authorList>
    </citation>
    <scope>NUCLEOTIDE SEQUENCE [LARGE SCALE GENOMIC DNA]</scope>
    <source>
        <strain evidence="7">8</strain>
        <tissue evidence="7">Leaf</tissue>
    </source>
</reference>
<dbReference type="GO" id="GO:0032050">
    <property type="term" value="F:clathrin heavy chain binding"/>
    <property type="evidence" value="ECO:0007669"/>
    <property type="project" value="TreeGrafter"/>
</dbReference>
<dbReference type="InterPro" id="IPR045192">
    <property type="entry name" value="AP180-like"/>
</dbReference>
<dbReference type="GO" id="GO:0005794">
    <property type="term" value="C:Golgi apparatus"/>
    <property type="evidence" value="ECO:0007669"/>
    <property type="project" value="UniProtKB-SubCell"/>
</dbReference>
<dbReference type="GO" id="GO:0048268">
    <property type="term" value="P:clathrin coat assembly"/>
    <property type="evidence" value="ECO:0007669"/>
    <property type="project" value="InterPro"/>
</dbReference>
<dbReference type="Pfam" id="PF07651">
    <property type="entry name" value="ANTH"/>
    <property type="match status" value="1"/>
</dbReference>
<dbReference type="Proteomes" id="UP000593568">
    <property type="component" value="Unassembled WGS sequence"/>
</dbReference>
<evidence type="ECO:0000313" key="8">
    <source>
        <dbReference type="Proteomes" id="UP000593568"/>
    </source>
</evidence>
<keyword evidence="8" id="KW-1185">Reference proteome</keyword>
<dbReference type="SUPFAM" id="SSF48464">
    <property type="entry name" value="ENTH/VHS domain"/>
    <property type="match status" value="1"/>
</dbReference>
<dbReference type="InterPro" id="IPR013809">
    <property type="entry name" value="ENTH"/>
</dbReference>
<evidence type="ECO:0000256" key="3">
    <source>
        <dbReference type="ARBA" id="ARBA00023034"/>
    </source>
</evidence>
<evidence type="ECO:0000256" key="4">
    <source>
        <dbReference type="ARBA" id="ARBA00023329"/>
    </source>
</evidence>
<evidence type="ECO:0000256" key="2">
    <source>
        <dbReference type="ARBA" id="ARBA00004555"/>
    </source>
</evidence>
<organism evidence="7 8">
    <name type="scientific">Gossypium trilobum</name>
    <dbReference type="NCBI Taxonomy" id="34281"/>
    <lineage>
        <taxon>Eukaryota</taxon>
        <taxon>Viridiplantae</taxon>
        <taxon>Streptophyta</taxon>
        <taxon>Embryophyta</taxon>
        <taxon>Tracheophyta</taxon>
        <taxon>Spermatophyta</taxon>
        <taxon>Magnoliopsida</taxon>
        <taxon>eudicotyledons</taxon>
        <taxon>Gunneridae</taxon>
        <taxon>Pentapetalae</taxon>
        <taxon>rosids</taxon>
        <taxon>malvids</taxon>
        <taxon>Malvales</taxon>
        <taxon>Malvaceae</taxon>
        <taxon>Malvoideae</taxon>
        <taxon>Gossypium</taxon>
    </lineage>
</organism>
<protein>
    <recommendedName>
        <fullName evidence="6">ENTH domain-containing protein</fullName>
    </recommendedName>
</protein>
<proteinExistence type="predicted"/>
<dbReference type="InterPro" id="IPR011417">
    <property type="entry name" value="ANTH_dom"/>
</dbReference>
<sequence length="388" mass="44032">MFLIDAVFGCLNHSTSVNHEDTCICIQVALKTLIVIHRILKHDPSFHQDFINFGRDRGLLLNLTHLRDDSSPETWNYSVSVRGYALYLEERVECFNALKYDVDKDQSRNRTLNTPDLLDQLPVLQELLHHLLNCKIAGESFKLYIAITDGILNLIDKYFGMQHHHAVRALEIYRKAGEQVSLLSEFFEICRGLHYGQGQKYLKIKPLPESFLIAMEEYVKETPEVLALPYTSDLHAIFQITKDEGAAPTETPAPVSDLLTDDVQEKSVTSSDKTQSEPRQAVGKLDIADLMHLHLQVGSLDFVMHQSPMELLLLIIKWCRPTLDDYNSQGPFYGSSSIPPEANVQTEAMPQQLPYIMPQQPPMTMVAYHSISPSAVANYNQSPTFYLI</sequence>
<dbReference type="SUPFAM" id="SSF89009">
    <property type="entry name" value="GAT-like domain"/>
    <property type="match status" value="1"/>
</dbReference>
<dbReference type="GO" id="GO:0005545">
    <property type="term" value="F:1-phosphatidylinositol binding"/>
    <property type="evidence" value="ECO:0007669"/>
    <property type="project" value="InterPro"/>
</dbReference>
<comment type="caution">
    <text evidence="7">The sequence shown here is derived from an EMBL/GenBank/DDBJ whole genome shotgun (WGS) entry which is preliminary data.</text>
</comment>
<dbReference type="AlphaFoldDB" id="A0A7J9FAW3"/>